<dbReference type="SMART" id="SM00364">
    <property type="entry name" value="LRR_BAC"/>
    <property type="match status" value="4"/>
</dbReference>
<keyword evidence="1" id="KW-0433">Leucine-rich repeat</keyword>
<dbReference type="Proteomes" id="UP000006004">
    <property type="component" value="Unassembled WGS sequence"/>
</dbReference>
<dbReference type="SMART" id="SM00365">
    <property type="entry name" value="LRR_SD22"/>
    <property type="match status" value="5"/>
</dbReference>
<gene>
    <name evidence="5" type="ORF">GEMHA0001_1558</name>
</gene>
<feature type="compositionally biased region" description="Polar residues" evidence="4">
    <location>
        <begin position="1300"/>
        <end position="1310"/>
    </location>
</feature>
<dbReference type="InterPro" id="IPR023832">
    <property type="entry name" value="His_triad_protein"/>
</dbReference>
<organism evidence="5 6">
    <name type="scientific">Gemella haemolysans ATCC 10379</name>
    <dbReference type="NCBI Taxonomy" id="546270"/>
    <lineage>
        <taxon>Bacteria</taxon>
        <taxon>Bacillati</taxon>
        <taxon>Bacillota</taxon>
        <taxon>Bacilli</taxon>
        <taxon>Bacillales</taxon>
        <taxon>Gemellaceae</taxon>
        <taxon>Gemella</taxon>
    </lineage>
</organism>
<dbReference type="EMBL" id="ACDZ02000006">
    <property type="protein sequence ID" value="EER68852.1"/>
    <property type="molecule type" value="Genomic_DNA"/>
</dbReference>
<dbReference type="eggNOG" id="COG4886">
    <property type="taxonomic scope" value="Bacteria"/>
</dbReference>
<evidence type="ECO:0000256" key="3">
    <source>
        <dbReference type="SAM" id="Coils"/>
    </source>
</evidence>
<dbReference type="Gene3D" id="3.80.10.10">
    <property type="entry name" value="Ribonuclease Inhibitor"/>
    <property type="match status" value="2"/>
</dbReference>
<feature type="region of interest" description="Disordered" evidence="4">
    <location>
        <begin position="146"/>
        <end position="168"/>
    </location>
</feature>
<dbReference type="RefSeq" id="WP_004263895.1">
    <property type="nucleotide sequence ID" value="NZ_ACDZ02000006.1"/>
</dbReference>
<dbReference type="NCBIfam" id="TIGR01363">
    <property type="entry name" value="strep_his_triad"/>
    <property type="match status" value="2"/>
</dbReference>
<feature type="coiled-coil region" evidence="3">
    <location>
        <begin position="1211"/>
        <end position="1238"/>
    </location>
</feature>
<evidence type="ECO:0000256" key="2">
    <source>
        <dbReference type="ARBA" id="ARBA00022737"/>
    </source>
</evidence>
<dbReference type="SUPFAM" id="SSF52075">
    <property type="entry name" value="Outer arm dynein light chain 1"/>
    <property type="match status" value="1"/>
</dbReference>
<dbReference type="InterPro" id="IPR006270">
    <property type="entry name" value="Strep_his_triad_rpt"/>
</dbReference>
<dbReference type="InterPro" id="IPR050836">
    <property type="entry name" value="SDS22/Internalin_LRR"/>
</dbReference>
<protein>
    <submittedName>
        <fullName evidence="5">Leucine Rich Repeat protein</fullName>
    </submittedName>
</protein>
<dbReference type="InterPro" id="IPR032675">
    <property type="entry name" value="LRR_dom_sf"/>
</dbReference>
<keyword evidence="2" id="KW-0677">Repeat</keyword>
<dbReference type="SUPFAM" id="SSF52058">
    <property type="entry name" value="L domain-like"/>
    <property type="match status" value="1"/>
</dbReference>
<feature type="region of interest" description="Disordered" evidence="4">
    <location>
        <begin position="1291"/>
        <end position="1326"/>
    </location>
</feature>
<accession>C5NVH9</accession>
<evidence type="ECO:0000313" key="6">
    <source>
        <dbReference type="Proteomes" id="UP000006004"/>
    </source>
</evidence>
<dbReference type="SMART" id="SM00369">
    <property type="entry name" value="LRR_TYP"/>
    <property type="match status" value="4"/>
</dbReference>
<feature type="compositionally biased region" description="Basic and acidic residues" evidence="4">
    <location>
        <begin position="729"/>
        <end position="740"/>
    </location>
</feature>
<dbReference type="InterPro" id="IPR037228">
    <property type="entry name" value="PhtA_dom_sf"/>
</dbReference>
<dbReference type="PROSITE" id="PS51450">
    <property type="entry name" value="LRR"/>
    <property type="match status" value="2"/>
</dbReference>
<evidence type="ECO:0000256" key="4">
    <source>
        <dbReference type="SAM" id="MobiDB-lite"/>
    </source>
</evidence>
<dbReference type="PANTHER" id="PTHR46652:SF3">
    <property type="entry name" value="LEUCINE-RICH REPEAT-CONTAINING PROTEIN 9"/>
    <property type="match status" value="1"/>
</dbReference>
<reference evidence="5" key="1">
    <citation type="submission" date="2009-01" db="EMBL/GenBank/DDBJ databases">
        <authorList>
            <person name="Fulton L."/>
            <person name="Clifton S."/>
            <person name="Chinwalla A.T."/>
            <person name="Mitreva M."/>
            <person name="Sodergren E."/>
            <person name="Weinstock G."/>
            <person name="Clifton S."/>
            <person name="Dooling D.J."/>
            <person name="Fulton B."/>
            <person name="Minx P."/>
            <person name="Pepin K.H."/>
            <person name="Johnson M."/>
            <person name="Bhonagiri V."/>
            <person name="Nash W.E."/>
            <person name="Mardis E.R."/>
            <person name="Wilson R.K."/>
        </authorList>
    </citation>
    <scope>NUCLEOTIDE SEQUENCE [LARGE SCALE GENOMIC DNA]</scope>
    <source>
        <strain evidence="5">ATCC 10379</strain>
    </source>
</reference>
<dbReference type="SUPFAM" id="SSF142887">
    <property type="entry name" value="PhtA domain-like"/>
    <property type="match status" value="5"/>
</dbReference>
<dbReference type="InterPro" id="IPR025875">
    <property type="entry name" value="Leu-rich_rpt_4"/>
</dbReference>
<comment type="caution">
    <text evidence="5">The sequence shown here is derived from an EMBL/GenBank/DDBJ whole genome shotgun (WGS) entry which is preliminary data.</text>
</comment>
<evidence type="ECO:0000313" key="5">
    <source>
        <dbReference type="EMBL" id="EER68852.1"/>
    </source>
</evidence>
<keyword evidence="6" id="KW-1185">Reference proteome</keyword>
<dbReference type="Pfam" id="PF04270">
    <property type="entry name" value="Strep_his_triad"/>
    <property type="match status" value="8"/>
</dbReference>
<reference evidence="5" key="2">
    <citation type="submission" date="2009-06" db="EMBL/GenBank/DDBJ databases">
        <authorList>
            <person name="Sebastian Y."/>
            <person name="Madupu R."/>
            <person name="Durkin A.S."/>
            <person name="Torralba M."/>
            <person name="Methe B."/>
            <person name="Sutton G.G."/>
            <person name="Strausberg R.L."/>
            <person name="Nelson K.E."/>
        </authorList>
    </citation>
    <scope>NUCLEOTIDE SEQUENCE [LARGE SCALE GENOMIC DNA]</scope>
    <source>
        <strain evidence="5">ATCC 10379</strain>
    </source>
</reference>
<feature type="compositionally biased region" description="Polar residues" evidence="4">
    <location>
        <begin position="718"/>
        <end position="727"/>
    </location>
</feature>
<dbReference type="InterPro" id="IPR001611">
    <property type="entry name" value="Leu-rich_rpt"/>
</dbReference>
<dbReference type="PANTHER" id="PTHR46652">
    <property type="entry name" value="LEUCINE-RICH REPEAT AND IQ DOMAIN-CONTAINING PROTEIN 1-RELATED"/>
    <property type="match status" value="1"/>
</dbReference>
<feature type="compositionally biased region" description="Basic and acidic residues" evidence="4">
    <location>
        <begin position="1311"/>
        <end position="1326"/>
    </location>
</feature>
<proteinExistence type="predicted"/>
<sequence length="1569" mass="175107">MNKKNMIITGACGSLVIGLAVFSGYEYGTHHKYEAAPLVQNTAQAKKINYSDKVSSVVVSEITEDGYVTLHGDHSHYEKGLVPYNAKILDSLVYKNKDYKLKNEDIQYELAEGYVIKVNGKYYYYPKEGITQNNVVDESTGKEISAHAHHHHYHGESNESKGSGDNYTFNPKDIVSETQDGYVVRHGDHFHYIKKSELSSTQLSQAKEVGVNPSLASSAAGVATPTSDGYIFKGESDIIGRNSFGFIVQHGNHQHIIPYSQLRGTQWEYLLNNQGTTTNNTNTTVVNTPKTNIVNDNYHDHHEHSSEHGDDYKFDPKDIVAEDENGYTVRHGDHFHYIPKNKVEIPAETVKPAPVIPTPTLPEVKNIEKPVEAVKPAPVIPTPSLPEVKNVEKPVEAVKPAPVIPTPSLPEVKNVEKPVEAVKPAPVIPTPSLPEVKNVEKPVEAVKPAPVIPTPSLPEVKDVEKPVEAVKPAPVIPTPSLPEVKNVEKPVEAVKPAPVIPTPSLPEVKNVEKPVEAVKPAPVIPTPTLPEVKNVEKPVEAVKPAPVIPTPSLPEVKKEEKPKVEEPIVRPSILSFAGVQFETSDGFILSDESIITPTSTGILVVHSGHQHFIFYKQLVNSKWEKFIPHQYLNKAKDEYAELEKEVNDKINYLSKKNNIAKDKFSYVITSNGDAISYNGKTELLKDINIKENIETNNSNTLDTEVNNSSNNNSSNNSATTNTETPKNSAEGKNENSAEEREIEEKIDYVAKQLNIDKSSIKLIETAEGKALVYPHGDHSHTILIKDIDTSKPLTDPHSNSGAETLKKLGFDNDIIHDIQHASADTDFPTNETNIEKMKEWLKTVKYLNIGQNKDPLKRNGLDLMPNIEVLGIGYTSIDDITPVYKFKKLKQLYVSRTGIKDYSFIKNIPTLEGIDFSENDIQDISFLKDYPNLKLVSAAGNNIKNIDVLKNLTNLESLNLDNNKIKDISALQDLNHLRAVSLENNNITKLDALSSKNELERLFLSNNSGLELATLKNDSLEQLTVNNTNIRDLSVVSNLPKLKKIVANDNKITTLSHLKNAKVLESVEVNNNRIDSLDFENSTITSLEIKNNKLEDINNVHKLFALENLDASGNKISEFPSNKQNKLINLTVNNNVIRTMENINNLTALKYLTMSNNYVSTLALKEKNKTLEYLDISHNTVPKDELEIPSGGNIPKGIMSNFEKVEGGDIKENYTLSVDYITEQAEKLQEEILKLKDEKKLAPEVADELKRKARIIYLDMSYSVDQSRNKQIDLEKQLSIIRKQVKDNLVTPTVGDANKETSVTEPSNSEANHDSETHNHTETEEHDFVFEVNNIVSEEGDGYIVKHGDHNHFVKKSDLSAKQLEEAKEFLAKKGEATTTEDKAAIDSKKNYISLFYGINESDIKVDNNTLVFNYNGVPKRLALSDITVPVMSSDLEGDFEKEITALASSMNTTVEHIQVQDGQMIINHGDHNHYYPIKSPGWRLYNQNKIPYIDIPKVNGNIDEAVVNSRLTELENKAQTVLANNPAKLRKVLNWLNNFREVSLAWHVTATDGYLQALDKFEKTQIDI</sequence>
<evidence type="ECO:0000256" key="1">
    <source>
        <dbReference type="ARBA" id="ARBA00022614"/>
    </source>
</evidence>
<feature type="compositionally biased region" description="Low complexity" evidence="4">
    <location>
        <begin position="706"/>
        <end position="717"/>
    </location>
</feature>
<feature type="region of interest" description="Disordered" evidence="4">
    <location>
        <begin position="698"/>
        <end position="740"/>
    </location>
</feature>
<name>C5NVH9_9BACL</name>
<dbReference type="Pfam" id="PF12799">
    <property type="entry name" value="LRR_4"/>
    <property type="match status" value="1"/>
</dbReference>
<dbReference type="InterPro" id="IPR003591">
    <property type="entry name" value="Leu-rich_rpt_typical-subtyp"/>
</dbReference>
<dbReference type="Gene3D" id="3.10.50.90">
    <property type="match status" value="5"/>
</dbReference>
<keyword evidence="3" id="KW-0175">Coiled coil</keyword>